<evidence type="ECO:0000313" key="2">
    <source>
        <dbReference type="Proteomes" id="UP000265715"/>
    </source>
</evidence>
<accession>A0A399EKU6</accession>
<proteinExistence type="predicted"/>
<dbReference type="RefSeq" id="WP_119315186.1">
    <property type="nucleotide sequence ID" value="NZ_QXDL01000081.1"/>
</dbReference>
<dbReference type="EMBL" id="QXDL01000081">
    <property type="protein sequence ID" value="RIH84010.1"/>
    <property type="molecule type" value="Genomic_DNA"/>
</dbReference>
<protein>
    <submittedName>
        <fullName evidence="1">Uncharacterized protein</fullName>
    </submittedName>
</protein>
<organism evidence="1 2">
    <name type="scientific">Calidithermus terrae</name>
    <dbReference type="NCBI Taxonomy" id="1408545"/>
    <lineage>
        <taxon>Bacteria</taxon>
        <taxon>Thermotogati</taxon>
        <taxon>Deinococcota</taxon>
        <taxon>Deinococci</taxon>
        <taxon>Thermales</taxon>
        <taxon>Thermaceae</taxon>
        <taxon>Calidithermus</taxon>
    </lineage>
</organism>
<dbReference type="Proteomes" id="UP000265715">
    <property type="component" value="Unassembled WGS sequence"/>
</dbReference>
<dbReference type="AlphaFoldDB" id="A0A399EKU6"/>
<name>A0A399EKU6_9DEIN</name>
<sequence length="79" mass="8904">MSLESRIESLESRLTPQPRVIVVTYRPEPVEGEDAPTTLSDAEAALYHQLLAEALESNPYAQGFTLYLNLSNPRWAAWE</sequence>
<comment type="caution">
    <text evidence="1">The sequence shown here is derived from an EMBL/GenBank/DDBJ whole genome shotgun (WGS) entry which is preliminary data.</text>
</comment>
<gene>
    <name evidence="1" type="ORF">Mterra_02117</name>
</gene>
<keyword evidence="2" id="KW-1185">Reference proteome</keyword>
<evidence type="ECO:0000313" key="1">
    <source>
        <dbReference type="EMBL" id="RIH84010.1"/>
    </source>
</evidence>
<reference evidence="1 2" key="1">
    <citation type="submission" date="2018-08" db="EMBL/GenBank/DDBJ databases">
        <title>Meiothermus terrae DSM 26712 genome sequencing project.</title>
        <authorList>
            <person name="Da Costa M.S."/>
            <person name="Albuquerque L."/>
            <person name="Raposo P."/>
            <person name="Froufe H.J.C."/>
            <person name="Barroso C.S."/>
            <person name="Egas C."/>
        </authorList>
    </citation>
    <scope>NUCLEOTIDE SEQUENCE [LARGE SCALE GENOMIC DNA]</scope>
    <source>
        <strain evidence="1 2">DSM 26712</strain>
    </source>
</reference>